<keyword evidence="2 4" id="KW-0732">Signal</keyword>
<organism evidence="6 7">
    <name type="scientific">Rhodovulum visakhapatnamense</name>
    <dbReference type="NCBI Taxonomy" id="364297"/>
    <lineage>
        <taxon>Bacteria</taxon>
        <taxon>Pseudomonadati</taxon>
        <taxon>Pseudomonadota</taxon>
        <taxon>Alphaproteobacteria</taxon>
        <taxon>Rhodobacterales</taxon>
        <taxon>Paracoccaceae</taxon>
        <taxon>Rhodovulum</taxon>
    </lineage>
</organism>
<feature type="chain" id="PRO_5045794546" evidence="4">
    <location>
        <begin position="21"/>
        <end position="394"/>
    </location>
</feature>
<dbReference type="RefSeq" id="WP_075786365.1">
    <property type="nucleotide sequence ID" value="NZ_JAESIL010000059.1"/>
</dbReference>
<feature type="domain" description="Leucine-binding protein" evidence="5">
    <location>
        <begin position="22"/>
        <end position="327"/>
    </location>
</feature>
<accession>A0ABS1RHS5</accession>
<gene>
    <name evidence="6" type="ORF">JMJ92_13745</name>
</gene>
<dbReference type="InterPro" id="IPR028081">
    <property type="entry name" value="Leu-bd"/>
</dbReference>
<protein>
    <submittedName>
        <fullName evidence="6">ABC transporter substrate-binding protein</fullName>
    </submittedName>
</protein>
<evidence type="ECO:0000256" key="4">
    <source>
        <dbReference type="SAM" id="SignalP"/>
    </source>
</evidence>
<feature type="signal peptide" evidence="4">
    <location>
        <begin position="1"/>
        <end position="20"/>
    </location>
</feature>
<dbReference type="PANTHER" id="PTHR30483">
    <property type="entry name" value="LEUCINE-SPECIFIC-BINDING PROTEIN"/>
    <property type="match status" value="1"/>
</dbReference>
<dbReference type="InterPro" id="IPR028082">
    <property type="entry name" value="Peripla_BP_I"/>
</dbReference>
<comment type="caution">
    <text evidence="6">The sequence shown here is derived from an EMBL/GenBank/DDBJ whole genome shotgun (WGS) entry which is preliminary data.</text>
</comment>
<dbReference type="PANTHER" id="PTHR30483:SF6">
    <property type="entry name" value="PERIPLASMIC BINDING PROTEIN OF ABC TRANSPORTER FOR NATURAL AMINO ACIDS"/>
    <property type="match status" value="1"/>
</dbReference>
<dbReference type="Pfam" id="PF13458">
    <property type="entry name" value="Peripla_BP_6"/>
    <property type="match status" value="1"/>
</dbReference>
<keyword evidence="7" id="KW-1185">Reference proteome</keyword>
<evidence type="ECO:0000313" key="6">
    <source>
        <dbReference type="EMBL" id="MBL3579212.1"/>
    </source>
</evidence>
<name>A0ABS1RHS5_9RHOB</name>
<evidence type="ECO:0000256" key="3">
    <source>
        <dbReference type="ARBA" id="ARBA00022970"/>
    </source>
</evidence>
<evidence type="ECO:0000256" key="2">
    <source>
        <dbReference type="ARBA" id="ARBA00022729"/>
    </source>
</evidence>
<proteinExistence type="inferred from homology"/>
<evidence type="ECO:0000256" key="1">
    <source>
        <dbReference type="ARBA" id="ARBA00010062"/>
    </source>
</evidence>
<dbReference type="SUPFAM" id="SSF53822">
    <property type="entry name" value="Periplasmic binding protein-like I"/>
    <property type="match status" value="1"/>
</dbReference>
<dbReference type="EMBL" id="JAESIL010000059">
    <property type="protein sequence ID" value="MBL3579212.1"/>
    <property type="molecule type" value="Genomic_DNA"/>
</dbReference>
<evidence type="ECO:0000313" key="7">
    <source>
        <dbReference type="Proteomes" id="UP000635853"/>
    </source>
</evidence>
<keyword evidence="3" id="KW-0813">Transport</keyword>
<reference evidence="7" key="1">
    <citation type="submission" date="2021-01" db="EMBL/GenBank/DDBJ databases">
        <title>Draft genomes of Rhodovulum sulfidophilum.</title>
        <authorList>
            <person name="Guzman M.S."/>
        </authorList>
    </citation>
    <scope>NUCLEOTIDE SEQUENCE [LARGE SCALE GENOMIC DNA]</scope>
    <source>
        <strain evidence="7">AB19</strain>
    </source>
</reference>
<dbReference type="InterPro" id="IPR051010">
    <property type="entry name" value="BCAA_transport"/>
</dbReference>
<evidence type="ECO:0000259" key="5">
    <source>
        <dbReference type="Pfam" id="PF13458"/>
    </source>
</evidence>
<comment type="similarity">
    <text evidence="1">Belongs to the leucine-binding protein family.</text>
</comment>
<dbReference type="CDD" id="cd06346">
    <property type="entry name" value="PBP1_ABC_ligand_binding-like"/>
    <property type="match status" value="1"/>
</dbReference>
<dbReference type="Proteomes" id="UP000635853">
    <property type="component" value="Unassembled WGS sequence"/>
</dbReference>
<dbReference type="Gene3D" id="3.40.50.2300">
    <property type="match status" value="2"/>
</dbReference>
<sequence>MKKLLLASAATLALAGVANAEEVKIGILLGFTGPLESITPNMAAGAELAIAEVNKAGTLLDGATVSSVRADSTCVDAAAATASGERLVTSDKVNGIVGADCSGVSGAVLQNVARPNGVVMISPSSTSPALSTAEDDGLFFRTAPSDARQGEVIADVLKERGISSVAISYTNNDYGKGLADSIQSAFEAAGGTVTISAAHEDGKADYSAEVAALASAGGDMLVVAGYVDQGGKGIIQASVDTGAFDTFFLPDGMYGDSLIEAIGSPLDGSFGTVPGTDSDGAQTILDMAAEAGFDGTSSYVAEDYDAAALMLLAMQAAGSSAPADYKDKIMDVANAPGEKILPGELARGLELLKAGEGIDYVGATNVEMIGSGESAGSFREFTITDGKAVTDRFR</sequence>
<keyword evidence="3" id="KW-0029">Amino-acid transport</keyword>